<proteinExistence type="predicted"/>
<dbReference type="EMBL" id="CAJNRF010011756">
    <property type="protein sequence ID" value="CAF2134854.1"/>
    <property type="molecule type" value="Genomic_DNA"/>
</dbReference>
<dbReference type="Proteomes" id="UP000663856">
    <property type="component" value="Unassembled WGS sequence"/>
</dbReference>
<sequence>MEENALKNVKILTLGMPDLPTKVLDGVTIHCSNMENLEATLAKYRESTLSIVCKSDDLIGVDRLIMDNPIETLYVLIDEKDEDIKEWQNSFVFANIIEVHNEKQLMLRLCMKAMIYHYNQGLEHRRRKNNGLANLCFLDSLNALNYSNKFY</sequence>
<dbReference type="Proteomes" id="UP000663887">
    <property type="component" value="Unassembled WGS sequence"/>
</dbReference>
<protein>
    <submittedName>
        <fullName evidence="2">Uncharacterized protein</fullName>
    </submittedName>
</protein>
<accession>A0A816G4A9</accession>
<dbReference type="Proteomes" id="UP000663834">
    <property type="component" value="Unassembled WGS sequence"/>
</dbReference>
<evidence type="ECO:0000313" key="4">
    <source>
        <dbReference type="EMBL" id="CAF2134854.1"/>
    </source>
</evidence>
<dbReference type="EMBL" id="CAJNOW010019043">
    <property type="protein sequence ID" value="CAF1670127.1"/>
    <property type="molecule type" value="Genomic_DNA"/>
</dbReference>
<evidence type="ECO:0000313" key="5">
    <source>
        <dbReference type="EMBL" id="CAF2234860.1"/>
    </source>
</evidence>
<dbReference type="EMBL" id="CAJNRG010003863">
    <property type="protein sequence ID" value="CAF2061244.1"/>
    <property type="molecule type" value="Genomic_DNA"/>
</dbReference>
<evidence type="ECO:0000313" key="3">
    <source>
        <dbReference type="EMBL" id="CAF2061244.1"/>
    </source>
</evidence>
<reference evidence="2" key="1">
    <citation type="submission" date="2021-02" db="EMBL/GenBank/DDBJ databases">
        <authorList>
            <person name="Nowell W R."/>
        </authorList>
    </citation>
    <scope>NUCLEOTIDE SEQUENCE</scope>
</reference>
<evidence type="ECO:0000313" key="2">
    <source>
        <dbReference type="EMBL" id="CAF1670127.1"/>
    </source>
</evidence>
<evidence type="ECO:0000313" key="1">
    <source>
        <dbReference type="EMBL" id="CAF1403789.1"/>
    </source>
</evidence>
<dbReference type="AlphaFoldDB" id="A0A816G4A9"/>
<gene>
    <name evidence="1" type="ORF">CJN711_LOCUS22110</name>
    <name evidence="2" type="ORF">KQP761_LOCUS34078</name>
    <name evidence="5" type="ORF">MBJ925_LOCUS37076</name>
    <name evidence="4" type="ORF">WKI299_LOCUS27068</name>
    <name evidence="3" type="ORF">XDN619_LOCUS10601</name>
</gene>
<dbReference type="Proteomes" id="UP000663824">
    <property type="component" value="Unassembled WGS sequence"/>
</dbReference>
<evidence type="ECO:0000313" key="6">
    <source>
        <dbReference type="Proteomes" id="UP000663834"/>
    </source>
</evidence>
<organism evidence="2 6">
    <name type="scientific">Rotaria magnacalcarata</name>
    <dbReference type="NCBI Taxonomy" id="392030"/>
    <lineage>
        <taxon>Eukaryota</taxon>
        <taxon>Metazoa</taxon>
        <taxon>Spiralia</taxon>
        <taxon>Gnathifera</taxon>
        <taxon>Rotifera</taxon>
        <taxon>Eurotatoria</taxon>
        <taxon>Bdelloidea</taxon>
        <taxon>Philodinida</taxon>
        <taxon>Philodinidae</taxon>
        <taxon>Rotaria</taxon>
    </lineage>
</organism>
<name>A0A816G4A9_9BILA</name>
<dbReference type="EMBL" id="CAJNRE010020515">
    <property type="protein sequence ID" value="CAF2234860.1"/>
    <property type="molecule type" value="Genomic_DNA"/>
</dbReference>
<dbReference type="OrthoDB" id="10057486at2759"/>
<dbReference type="EMBL" id="CAJNOV010010386">
    <property type="protein sequence ID" value="CAF1403789.1"/>
    <property type="molecule type" value="Genomic_DNA"/>
</dbReference>
<comment type="caution">
    <text evidence="2">The sequence shown here is derived from an EMBL/GenBank/DDBJ whole genome shotgun (WGS) entry which is preliminary data.</text>
</comment>
<dbReference type="Proteomes" id="UP000663855">
    <property type="component" value="Unassembled WGS sequence"/>
</dbReference>